<name>A0A8B8CW35_CRAVI</name>
<evidence type="ECO:0000256" key="1">
    <source>
        <dbReference type="SAM" id="SignalP"/>
    </source>
</evidence>
<proteinExistence type="predicted"/>
<keyword evidence="3" id="KW-0722">Serine protease inhibitor</keyword>
<evidence type="ECO:0000313" key="2">
    <source>
        <dbReference type="Proteomes" id="UP000694844"/>
    </source>
</evidence>
<gene>
    <name evidence="3" type="primary">LOC111122518</name>
</gene>
<protein>
    <submittedName>
        <fullName evidence="3">Serine protease inhibitor Cvsi-1-like</fullName>
    </submittedName>
</protein>
<keyword evidence="1" id="KW-0732">Signal</keyword>
<dbReference type="GO" id="GO:0004867">
    <property type="term" value="F:serine-type endopeptidase inhibitor activity"/>
    <property type="evidence" value="ECO:0007669"/>
    <property type="project" value="UniProtKB-KW"/>
</dbReference>
<keyword evidence="2" id="KW-1185">Reference proteome</keyword>
<reference evidence="3" key="1">
    <citation type="submission" date="2025-08" db="UniProtKB">
        <authorList>
            <consortium name="RefSeq"/>
        </authorList>
    </citation>
    <scope>IDENTIFICATION</scope>
    <source>
        <tissue evidence="3">Whole sample</tissue>
    </source>
</reference>
<feature type="chain" id="PRO_5034714505" evidence="1">
    <location>
        <begin position="20"/>
        <end position="90"/>
    </location>
</feature>
<dbReference type="Proteomes" id="UP000694844">
    <property type="component" value="Chromosome 3"/>
</dbReference>
<dbReference type="GeneID" id="111122518"/>
<evidence type="ECO:0000313" key="3">
    <source>
        <dbReference type="RefSeq" id="XP_022320008.1"/>
    </source>
</evidence>
<dbReference type="KEGG" id="cvn:111122518"/>
<feature type="signal peptide" evidence="1">
    <location>
        <begin position="1"/>
        <end position="19"/>
    </location>
</feature>
<dbReference type="OrthoDB" id="10335513at2759"/>
<accession>A0A8B8CW35</accession>
<sequence length="90" mass="9665">MKGTFVAILVAGILALVIAERCSNVDSCKTTICPNNSTHLACDSGRCTCDAVLGCKDIIDCAGIGRCHDRNYHYHCVDFVCKCIPDNIGK</sequence>
<dbReference type="RefSeq" id="XP_022320008.1">
    <property type="nucleotide sequence ID" value="XM_022464300.1"/>
</dbReference>
<keyword evidence="3" id="KW-0646">Protease inhibitor</keyword>
<organism evidence="2 3">
    <name type="scientific">Crassostrea virginica</name>
    <name type="common">Eastern oyster</name>
    <dbReference type="NCBI Taxonomy" id="6565"/>
    <lineage>
        <taxon>Eukaryota</taxon>
        <taxon>Metazoa</taxon>
        <taxon>Spiralia</taxon>
        <taxon>Lophotrochozoa</taxon>
        <taxon>Mollusca</taxon>
        <taxon>Bivalvia</taxon>
        <taxon>Autobranchia</taxon>
        <taxon>Pteriomorphia</taxon>
        <taxon>Ostreida</taxon>
        <taxon>Ostreoidea</taxon>
        <taxon>Ostreidae</taxon>
        <taxon>Crassostrea</taxon>
    </lineage>
</organism>
<dbReference type="AlphaFoldDB" id="A0A8B8CW35"/>